<dbReference type="InterPro" id="IPR039315">
    <property type="entry name" value="CheW"/>
</dbReference>
<name>A0AAW8B371_9GAMM</name>
<feature type="domain" description="CheW-like" evidence="1">
    <location>
        <begin position="34"/>
        <end position="174"/>
    </location>
</feature>
<keyword evidence="3" id="KW-1185">Reference proteome</keyword>
<dbReference type="GO" id="GO:0007165">
    <property type="term" value="P:signal transduction"/>
    <property type="evidence" value="ECO:0007669"/>
    <property type="project" value="InterPro"/>
</dbReference>
<comment type="caution">
    <text evidence="2">The sequence shown here is derived from an EMBL/GenBank/DDBJ whole genome shotgun (WGS) entry which is preliminary data.</text>
</comment>
<gene>
    <name evidence="2" type="ORF">Q8A57_07775</name>
</gene>
<evidence type="ECO:0000313" key="2">
    <source>
        <dbReference type="EMBL" id="MDP1520862.1"/>
    </source>
</evidence>
<dbReference type="PANTHER" id="PTHR22617:SF43">
    <property type="entry name" value="PROTEIN PILI"/>
    <property type="match status" value="1"/>
</dbReference>
<dbReference type="PROSITE" id="PS50851">
    <property type="entry name" value="CHEW"/>
    <property type="match status" value="1"/>
</dbReference>
<dbReference type="SUPFAM" id="SSF50341">
    <property type="entry name" value="CheW-like"/>
    <property type="match status" value="1"/>
</dbReference>
<dbReference type="GO" id="GO:0005829">
    <property type="term" value="C:cytosol"/>
    <property type="evidence" value="ECO:0007669"/>
    <property type="project" value="TreeGrafter"/>
</dbReference>
<dbReference type="InterPro" id="IPR036061">
    <property type="entry name" value="CheW-like_dom_sf"/>
</dbReference>
<dbReference type="SMART" id="SM00260">
    <property type="entry name" value="CheW"/>
    <property type="match status" value="1"/>
</dbReference>
<dbReference type="RefSeq" id="WP_305170442.1">
    <property type="nucleotide sequence ID" value="NZ_JAUUUU010000003.1"/>
</dbReference>
<dbReference type="Gene3D" id="2.40.50.180">
    <property type="entry name" value="CheA-289, Domain 4"/>
    <property type="match status" value="1"/>
</dbReference>
<accession>A0AAW8B371</accession>
<dbReference type="GO" id="GO:0006935">
    <property type="term" value="P:chemotaxis"/>
    <property type="evidence" value="ECO:0007669"/>
    <property type="project" value="InterPro"/>
</dbReference>
<protein>
    <submittedName>
        <fullName evidence="2">Chemotaxis protein CheW</fullName>
    </submittedName>
</protein>
<reference evidence="2" key="1">
    <citation type="journal article" date="2010" name="Int. J. Syst. Evol. Microbiol.">
        <title>Porticoccus litoralis gen. nov., sp. nov., a gammaproteobacterium isolated from the Yellow Sea.</title>
        <authorList>
            <person name="Oh H.M."/>
            <person name="Kim H."/>
            <person name="Kim K.M."/>
            <person name="Min G.S."/>
            <person name="Cho J.C."/>
        </authorList>
    </citation>
    <scope>NUCLEOTIDE SEQUENCE</scope>
    <source>
        <strain evidence="2">DSM 25064</strain>
    </source>
</reference>
<dbReference type="AlphaFoldDB" id="A0AAW8B371"/>
<dbReference type="EMBL" id="JAUUUU010000003">
    <property type="protein sequence ID" value="MDP1520862.1"/>
    <property type="molecule type" value="Genomic_DNA"/>
</dbReference>
<evidence type="ECO:0000313" key="3">
    <source>
        <dbReference type="Proteomes" id="UP001178354"/>
    </source>
</evidence>
<dbReference type="Pfam" id="PF01584">
    <property type="entry name" value="CheW"/>
    <property type="match status" value="1"/>
</dbReference>
<proteinExistence type="predicted"/>
<dbReference type="PANTHER" id="PTHR22617">
    <property type="entry name" value="CHEMOTAXIS SENSOR HISTIDINE KINASE-RELATED"/>
    <property type="match status" value="1"/>
</dbReference>
<reference evidence="2" key="2">
    <citation type="submission" date="2023-08" db="EMBL/GenBank/DDBJ databases">
        <authorList>
            <person name="Luo J."/>
        </authorList>
    </citation>
    <scope>NUCLEOTIDE SEQUENCE</scope>
    <source>
        <strain evidence="2">DSM 25064</strain>
    </source>
</reference>
<evidence type="ECO:0000259" key="1">
    <source>
        <dbReference type="PROSITE" id="PS50851"/>
    </source>
</evidence>
<dbReference type="Proteomes" id="UP001178354">
    <property type="component" value="Unassembled WGS sequence"/>
</dbReference>
<sequence>MTNQRTPFKVLVSLAQRYAENARSLPAQQDIVATRKVVCFSLLGHNLAMPLEELVEIIEMPQYTSLPRVKPWVMGMANLRGRLLPIINLAAFLGSQLSGTTKTQRVIVIEMFGVFLGLAVDQVHGMRHFKVDTFTRRAALVPEPVVLYAEGSFVQPDSTWVLLRLGPLLSDPRFMAVAA</sequence>
<organism evidence="2 3">
    <name type="scientific">Porticoccus litoralis</name>
    <dbReference type="NCBI Taxonomy" id="434086"/>
    <lineage>
        <taxon>Bacteria</taxon>
        <taxon>Pseudomonadati</taxon>
        <taxon>Pseudomonadota</taxon>
        <taxon>Gammaproteobacteria</taxon>
        <taxon>Cellvibrionales</taxon>
        <taxon>Porticoccaceae</taxon>
        <taxon>Porticoccus</taxon>
    </lineage>
</organism>
<dbReference type="InterPro" id="IPR002545">
    <property type="entry name" value="CheW-lke_dom"/>
</dbReference>